<keyword evidence="2" id="KW-1185">Reference proteome</keyword>
<dbReference type="EMBL" id="JAUYVI010000002">
    <property type="protein sequence ID" value="MDQ7246849.1"/>
    <property type="molecule type" value="Genomic_DNA"/>
</dbReference>
<dbReference type="InterPro" id="IPR009922">
    <property type="entry name" value="DUF1457"/>
</dbReference>
<gene>
    <name evidence="1" type="ORF">Q8A70_04200</name>
</gene>
<dbReference type="Pfam" id="PF07310">
    <property type="entry name" value="PAS_5"/>
    <property type="match status" value="1"/>
</dbReference>
<reference evidence="2" key="1">
    <citation type="submission" date="2023-08" db="EMBL/GenBank/DDBJ databases">
        <title>Rhodospirillaceae gen. nov., a novel taxon isolated from the Yangtze River Yuezi River estuary sludge.</title>
        <authorList>
            <person name="Ruan L."/>
        </authorList>
    </citation>
    <scope>NUCLEOTIDE SEQUENCE [LARGE SCALE GENOMIC DNA]</scope>
    <source>
        <strain evidence="2">R-7</strain>
    </source>
</reference>
<dbReference type="RefSeq" id="WP_379954265.1">
    <property type="nucleotide sequence ID" value="NZ_JAUYVI010000002.1"/>
</dbReference>
<evidence type="ECO:0000313" key="1">
    <source>
        <dbReference type="EMBL" id="MDQ7246849.1"/>
    </source>
</evidence>
<comment type="caution">
    <text evidence="1">The sequence shown here is derived from an EMBL/GenBank/DDBJ whole genome shotgun (WGS) entry which is preliminary data.</text>
</comment>
<organism evidence="1 2">
    <name type="scientific">Dongia sedimenti</name>
    <dbReference type="NCBI Taxonomy" id="3064282"/>
    <lineage>
        <taxon>Bacteria</taxon>
        <taxon>Pseudomonadati</taxon>
        <taxon>Pseudomonadota</taxon>
        <taxon>Alphaproteobacteria</taxon>
        <taxon>Rhodospirillales</taxon>
        <taxon>Dongiaceae</taxon>
        <taxon>Dongia</taxon>
    </lineage>
</organism>
<protein>
    <submittedName>
        <fullName evidence="1">PAS domain-containing protein</fullName>
    </submittedName>
</protein>
<sequence length="243" mass="27403">MYLPLIPGVFGGSAAFAALRPDWFNGISARPDMASVQARTLHYARSKAGTARGARQGVRRRGPESLNTDIRITLGGDEPESFWRDIILTRAECTSEKVQRLHDYWHALRGTRAMPARRDIDAVEIWSLLPNIHVSEWHQNPDRVRYRVAGTEIVASIGREISGHWLTDFHTDPKDVDETMALYRQVIALRAPIIGRTLGSMQRLGVDSFEWILCPLSEDGHRITHFIGLEDYVSNKRYLGAGS</sequence>
<accession>A0ABU0YGJ5</accession>
<dbReference type="Proteomes" id="UP001230156">
    <property type="component" value="Unassembled WGS sequence"/>
</dbReference>
<name>A0ABU0YGJ5_9PROT</name>
<evidence type="ECO:0000313" key="2">
    <source>
        <dbReference type="Proteomes" id="UP001230156"/>
    </source>
</evidence>
<proteinExistence type="predicted"/>